<keyword evidence="2 4" id="KW-0560">Oxidoreductase</keyword>
<sequence>MSGSLSFDPASVPLPDGHLIAGELLRGADGIDVRAPSDGSLRGRIPEGDADLVDRAVRNAAHVQQTSGWATCPPRDRARVIRRWADLVEVHREELARLESLCSTRPIAETMGWDVPFTAEGLRFFAEYADKLGGEVAATQSDLLGMTIGEPYGVVGAIAPWNFPLVMGSWKVVPALVAGNAVVLKPSEMTPFSIVYLARLGIEAGLPAGLFNVVQGSGAVAGDALSRHPLCGKLTFTGSTRTGIAVMKAAADSGPKPVTLELGGKSPQIVYDDIRSVDDVADRVFRAFTGNAGQVCVAGSRLIVHRRVADDMVARIVALADKVVPGPTWSGDARYAPIISAPQAARIEEIVARSLATGAVAAAPLARSPVAGEGRFLKPCVLTNVTAQTAAVQEEIFGPVLTVQTFEDEAEALSLAAHPVYGLAAGVHTADLGRAMRAVRALKAGTVWVNRYGRSADFVIPTGGFGGSGIGKDLGRQAVEANLRHKSVLMAFGN</sequence>
<proteinExistence type="inferred from homology"/>
<dbReference type="Pfam" id="PF00171">
    <property type="entry name" value="Aldedh"/>
    <property type="match status" value="1"/>
</dbReference>
<dbReference type="Proteomes" id="UP000555756">
    <property type="component" value="Unassembled WGS sequence"/>
</dbReference>
<comment type="caution">
    <text evidence="6">The sequence shown here is derived from an EMBL/GenBank/DDBJ whole genome shotgun (WGS) entry which is preliminary data.</text>
</comment>
<dbReference type="PANTHER" id="PTHR11699">
    <property type="entry name" value="ALDEHYDE DEHYDROGENASE-RELATED"/>
    <property type="match status" value="1"/>
</dbReference>
<evidence type="ECO:0000259" key="5">
    <source>
        <dbReference type="Pfam" id="PF00171"/>
    </source>
</evidence>
<dbReference type="AlphaFoldDB" id="A0A7W4JPA9"/>
<dbReference type="PROSITE" id="PS00687">
    <property type="entry name" value="ALDEHYDE_DEHYDR_GLU"/>
    <property type="match status" value="1"/>
</dbReference>
<keyword evidence="7" id="KW-1185">Reference proteome</keyword>
<name>A0A7W4JPA9_9PROT</name>
<evidence type="ECO:0000256" key="4">
    <source>
        <dbReference type="RuleBase" id="RU003345"/>
    </source>
</evidence>
<organism evidence="6 7">
    <name type="scientific">Gluconacetobacter azotocaptans</name>
    <dbReference type="NCBI Taxonomy" id="142834"/>
    <lineage>
        <taxon>Bacteria</taxon>
        <taxon>Pseudomonadati</taxon>
        <taxon>Pseudomonadota</taxon>
        <taxon>Alphaproteobacteria</taxon>
        <taxon>Acetobacterales</taxon>
        <taxon>Acetobacteraceae</taxon>
        <taxon>Gluconacetobacter</taxon>
    </lineage>
</organism>
<gene>
    <name evidence="6" type="ORF">HLH34_00555</name>
</gene>
<dbReference type="InterPro" id="IPR016163">
    <property type="entry name" value="Ald_DH_C"/>
</dbReference>
<dbReference type="InterPro" id="IPR016161">
    <property type="entry name" value="Ald_DH/histidinol_DH"/>
</dbReference>
<dbReference type="Gene3D" id="3.40.605.10">
    <property type="entry name" value="Aldehyde Dehydrogenase, Chain A, domain 1"/>
    <property type="match status" value="1"/>
</dbReference>
<feature type="active site" evidence="3">
    <location>
        <position position="261"/>
    </location>
</feature>
<evidence type="ECO:0000313" key="6">
    <source>
        <dbReference type="EMBL" id="MBB2188456.1"/>
    </source>
</evidence>
<reference evidence="6 7" key="1">
    <citation type="submission" date="2020-04" db="EMBL/GenBank/DDBJ databases">
        <title>Description of novel Gluconacetobacter.</title>
        <authorList>
            <person name="Sombolestani A."/>
        </authorList>
    </citation>
    <scope>NUCLEOTIDE SEQUENCE [LARGE SCALE GENOMIC DNA]</scope>
    <source>
        <strain evidence="6 7">LMG 21311</strain>
    </source>
</reference>
<dbReference type="InterPro" id="IPR016162">
    <property type="entry name" value="Ald_DH_N"/>
</dbReference>
<dbReference type="RefSeq" id="WP_183117646.1">
    <property type="nucleotide sequence ID" value="NZ_JABEQF010000001.1"/>
</dbReference>
<evidence type="ECO:0000256" key="2">
    <source>
        <dbReference type="ARBA" id="ARBA00023002"/>
    </source>
</evidence>
<feature type="domain" description="Aldehyde dehydrogenase" evidence="5">
    <location>
        <begin position="31"/>
        <end position="488"/>
    </location>
</feature>
<evidence type="ECO:0000256" key="1">
    <source>
        <dbReference type="ARBA" id="ARBA00009986"/>
    </source>
</evidence>
<evidence type="ECO:0000256" key="3">
    <source>
        <dbReference type="PROSITE-ProRule" id="PRU10007"/>
    </source>
</evidence>
<protein>
    <submittedName>
        <fullName evidence="6">Aldehyde dehydrogenase</fullName>
    </submittedName>
</protein>
<accession>A0A7W4JPA9</accession>
<dbReference type="InterPro" id="IPR029510">
    <property type="entry name" value="Ald_DH_CS_GLU"/>
</dbReference>
<dbReference type="SUPFAM" id="SSF53720">
    <property type="entry name" value="ALDH-like"/>
    <property type="match status" value="1"/>
</dbReference>
<dbReference type="FunFam" id="3.40.605.10:FF:000007">
    <property type="entry name" value="NAD/NADP-dependent betaine aldehyde dehydrogenase"/>
    <property type="match status" value="1"/>
</dbReference>
<dbReference type="InterPro" id="IPR015590">
    <property type="entry name" value="Aldehyde_DH_dom"/>
</dbReference>
<dbReference type="Gene3D" id="3.40.309.10">
    <property type="entry name" value="Aldehyde Dehydrogenase, Chain A, domain 2"/>
    <property type="match status" value="1"/>
</dbReference>
<dbReference type="GO" id="GO:0016620">
    <property type="term" value="F:oxidoreductase activity, acting on the aldehyde or oxo group of donors, NAD or NADP as acceptor"/>
    <property type="evidence" value="ECO:0007669"/>
    <property type="project" value="InterPro"/>
</dbReference>
<dbReference type="EMBL" id="JABEQF010000001">
    <property type="protein sequence ID" value="MBB2188456.1"/>
    <property type="molecule type" value="Genomic_DNA"/>
</dbReference>
<evidence type="ECO:0000313" key="7">
    <source>
        <dbReference type="Proteomes" id="UP000555756"/>
    </source>
</evidence>
<comment type="similarity">
    <text evidence="1 4">Belongs to the aldehyde dehydrogenase family.</text>
</comment>